<accession>A0A4C1XRU9</accession>
<dbReference type="OrthoDB" id="7510738at2759"/>
<evidence type="ECO:0000313" key="1">
    <source>
        <dbReference type="EMBL" id="GBP66611.1"/>
    </source>
</evidence>
<evidence type="ECO:0000313" key="2">
    <source>
        <dbReference type="Proteomes" id="UP000299102"/>
    </source>
</evidence>
<dbReference type="EMBL" id="BGZK01000963">
    <property type="protein sequence ID" value="GBP66611.1"/>
    <property type="molecule type" value="Genomic_DNA"/>
</dbReference>
<sequence>MNGLFRCVNPAQPMAKEIDASQAEHLGRSCLSIVPRSRSHARLRRNATVSHGFSCVQPAFVDLYMGRSRWKLRRKILEWRQRLERPCVWWYLTKWADVLVKSSKKKKSSRVATTN</sequence>
<dbReference type="Proteomes" id="UP000299102">
    <property type="component" value="Unassembled WGS sequence"/>
</dbReference>
<protein>
    <submittedName>
        <fullName evidence="1">Uncharacterized protein</fullName>
    </submittedName>
</protein>
<proteinExistence type="predicted"/>
<organism evidence="1 2">
    <name type="scientific">Eumeta variegata</name>
    <name type="common">Bagworm moth</name>
    <name type="synonym">Eumeta japonica</name>
    <dbReference type="NCBI Taxonomy" id="151549"/>
    <lineage>
        <taxon>Eukaryota</taxon>
        <taxon>Metazoa</taxon>
        <taxon>Ecdysozoa</taxon>
        <taxon>Arthropoda</taxon>
        <taxon>Hexapoda</taxon>
        <taxon>Insecta</taxon>
        <taxon>Pterygota</taxon>
        <taxon>Neoptera</taxon>
        <taxon>Endopterygota</taxon>
        <taxon>Lepidoptera</taxon>
        <taxon>Glossata</taxon>
        <taxon>Ditrysia</taxon>
        <taxon>Tineoidea</taxon>
        <taxon>Psychidae</taxon>
        <taxon>Oiketicinae</taxon>
        <taxon>Eumeta</taxon>
    </lineage>
</organism>
<gene>
    <name evidence="1" type="ORF">EVAR_50436_1</name>
</gene>
<comment type="caution">
    <text evidence="1">The sequence shown here is derived from an EMBL/GenBank/DDBJ whole genome shotgun (WGS) entry which is preliminary data.</text>
</comment>
<dbReference type="AlphaFoldDB" id="A0A4C1XRU9"/>
<reference evidence="1 2" key="1">
    <citation type="journal article" date="2019" name="Commun. Biol.">
        <title>The bagworm genome reveals a unique fibroin gene that provides high tensile strength.</title>
        <authorList>
            <person name="Kono N."/>
            <person name="Nakamura H."/>
            <person name="Ohtoshi R."/>
            <person name="Tomita M."/>
            <person name="Numata K."/>
            <person name="Arakawa K."/>
        </authorList>
    </citation>
    <scope>NUCLEOTIDE SEQUENCE [LARGE SCALE GENOMIC DNA]</scope>
</reference>
<name>A0A4C1XRU9_EUMVA</name>
<keyword evidence="2" id="KW-1185">Reference proteome</keyword>